<protein>
    <submittedName>
        <fullName evidence="1">Uncharacterized protein</fullName>
    </submittedName>
</protein>
<keyword evidence="2" id="KW-1185">Reference proteome</keyword>
<accession>A0A1T2KX57</accession>
<organism evidence="1 2">
    <name type="scientific">Solemya velesiana gill symbiont</name>
    <dbReference type="NCBI Taxonomy" id="1918948"/>
    <lineage>
        <taxon>Bacteria</taxon>
        <taxon>Pseudomonadati</taxon>
        <taxon>Pseudomonadota</taxon>
        <taxon>Gammaproteobacteria</taxon>
        <taxon>sulfur-oxidizing symbionts</taxon>
    </lineage>
</organism>
<gene>
    <name evidence="1" type="ORF">BOW51_02580</name>
</gene>
<dbReference type="RefSeq" id="WP_078485964.1">
    <property type="nucleotide sequence ID" value="NZ_MPRJ01000010.1"/>
</dbReference>
<evidence type="ECO:0000313" key="1">
    <source>
        <dbReference type="EMBL" id="OOZ37447.1"/>
    </source>
</evidence>
<name>A0A1T2KX57_9GAMM</name>
<dbReference type="Proteomes" id="UP000190896">
    <property type="component" value="Unassembled WGS sequence"/>
</dbReference>
<reference evidence="1 2" key="1">
    <citation type="submission" date="2016-11" db="EMBL/GenBank/DDBJ databases">
        <title>Mixed transmission modes and dynamic genome evolution in an obligate animal-bacterial symbiosis.</title>
        <authorList>
            <person name="Russell S.L."/>
            <person name="Corbett-Detig R.B."/>
            <person name="Cavanaugh C.M."/>
        </authorList>
    </citation>
    <scope>NUCLEOTIDE SEQUENCE [LARGE SCALE GENOMIC DNA]</scope>
    <source>
        <strain evidence="1">Se-Cadez</strain>
    </source>
</reference>
<evidence type="ECO:0000313" key="2">
    <source>
        <dbReference type="Proteomes" id="UP000190896"/>
    </source>
</evidence>
<dbReference type="AlphaFoldDB" id="A0A1T2KX57"/>
<sequence>MSIVLAYPTLVAPTTEITLPDIEQLPSSRPVCKFQSVFETDAGETVVYDLGDNRSVFSLNLYPLSQSQADAIKAFYETIVNGQAISWQLRDSLGREYTVRFAQDVIEPVQQGVNAYALSITVRVI</sequence>
<dbReference type="EMBL" id="MPRJ01000010">
    <property type="protein sequence ID" value="OOZ37447.1"/>
    <property type="molecule type" value="Genomic_DNA"/>
</dbReference>
<proteinExistence type="predicted"/>
<comment type="caution">
    <text evidence="1">The sequence shown here is derived from an EMBL/GenBank/DDBJ whole genome shotgun (WGS) entry which is preliminary data.</text>
</comment>